<sequence>LKKKSDATDCIMSFIKKMENLNEVKVKELRSDNGAEFRNHKLEELYDKKGYILEFIISLYL</sequence>
<organism evidence="1 2">
    <name type="scientific">Tanacetum coccineum</name>
    <dbReference type="NCBI Taxonomy" id="301880"/>
    <lineage>
        <taxon>Eukaryota</taxon>
        <taxon>Viridiplantae</taxon>
        <taxon>Streptophyta</taxon>
        <taxon>Embryophyta</taxon>
        <taxon>Tracheophyta</taxon>
        <taxon>Spermatophyta</taxon>
        <taxon>Magnoliopsida</taxon>
        <taxon>eudicotyledons</taxon>
        <taxon>Gunneridae</taxon>
        <taxon>Pentapetalae</taxon>
        <taxon>asterids</taxon>
        <taxon>campanulids</taxon>
        <taxon>Asterales</taxon>
        <taxon>Asteraceae</taxon>
        <taxon>Asteroideae</taxon>
        <taxon>Anthemideae</taxon>
        <taxon>Anthemidinae</taxon>
        <taxon>Tanacetum</taxon>
    </lineage>
</organism>
<dbReference type="Gene3D" id="3.30.420.10">
    <property type="entry name" value="Ribonuclease H-like superfamily/Ribonuclease H"/>
    <property type="match status" value="1"/>
</dbReference>
<proteinExistence type="predicted"/>
<dbReference type="Proteomes" id="UP001151760">
    <property type="component" value="Unassembled WGS sequence"/>
</dbReference>
<reference evidence="1" key="2">
    <citation type="submission" date="2022-01" db="EMBL/GenBank/DDBJ databases">
        <authorList>
            <person name="Yamashiro T."/>
            <person name="Shiraishi A."/>
            <person name="Satake H."/>
            <person name="Nakayama K."/>
        </authorList>
    </citation>
    <scope>NUCLEOTIDE SEQUENCE</scope>
</reference>
<evidence type="ECO:0000313" key="2">
    <source>
        <dbReference type="Proteomes" id="UP001151760"/>
    </source>
</evidence>
<dbReference type="InterPro" id="IPR012337">
    <property type="entry name" value="RNaseH-like_sf"/>
</dbReference>
<feature type="non-terminal residue" evidence="1">
    <location>
        <position position="1"/>
    </location>
</feature>
<comment type="caution">
    <text evidence="1">The sequence shown here is derived from an EMBL/GenBank/DDBJ whole genome shotgun (WGS) entry which is preliminary data.</text>
</comment>
<dbReference type="InterPro" id="IPR036397">
    <property type="entry name" value="RNaseH_sf"/>
</dbReference>
<gene>
    <name evidence="1" type="ORF">Tco_0993152</name>
</gene>
<accession>A0ABQ5F4U0</accession>
<reference evidence="1" key="1">
    <citation type="journal article" date="2022" name="Int. J. Mol. Sci.">
        <title>Draft Genome of Tanacetum Coccineum: Genomic Comparison of Closely Related Tanacetum-Family Plants.</title>
        <authorList>
            <person name="Yamashiro T."/>
            <person name="Shiraishi A."/>
            <person name="Nakayama K."/>
            <person name="Satake H."/>
        </authorList>
    </citation>
    <scope>NUCLEOTIDE SEQUENCE</scope>
</reference>
<protein>
    <submittedName>
        <fullName evidence="1">Retrovirus-related pol polyprotein from transposon TNT 1-94</fullName>
    </submittedName>
</protein>
<dbReference type="EMBL" id="BQNB010016988">
    <property type="protein sequence ID" value="GJT58098.1"/>
    <property type="molecule type" value="Genomic_DNA"/>
</dbReference>
<keyword evidence="2" id="KW-1185">Reference proteome</keyword>
<name>A0ABQ5F4U0_9ASTR</name>
<evidence type="ECO:0000313" key="1">
    <source>
        <dbReference type="EMBL" id="GJT58098.1"/>
    </source>
</evidence>
<dbReference type="SUPFAM" id="SSF53098">
    <property type="entry name" value="Ribonuclease H-like"/>
    <property type="match status" value="1"/>
</dbReference>